<feature type="transmembrane region" description="Helical" evidence="1">
    <location>
        <begin position="20"/>
        <end position="38"/>
    </location>
</feature>
<dbReference type="RefSeq" id="WP_071611483.1">
    <property type="nucleotide sequence ID" value="NZ_CP015756.1"/>
</dbReference>
<dbReference type="STRING" id="1552.A7L45_03480"/>
<evidence type="ECO:0000313" key="2">
    <source>
        <dbReference type="EMBL" id="APC39187.1"/>
    </source>
</evidence>
<dbReference type="EMBL" id="CP015756">
    <property type="protein sequence ID" value="APC39187.1"/>
    <property type="molecule type" value="Genomic_DNA"/>
</dbReference>
<organism evidence="2 3">
    <name type="scientific">Clostridium estertheticum subsp. estertheticum</name>
    <dbReference type="NCBI Taxonomy" id="1552"/>
    <lineage>
        <taxon>Bacteria</taxon>
        <taxon>Bacillati</taxon>
        <taxon>Bacillota</taxon>
        <taxon>Clostridia</taxon>
        <taxon>Eubacteriales</taxon>
        <taxon>Clostridiaceae</taxon>
        <taxon>Clostridium</taxon>
    </lineage>
</organism>
<dbReference type="KEGG" id="ceu:A7L45_03480"/>
<dbReference type="InterPro" id="IPR021205">
    <property type="entry name" value="Lanti_perm_SpaE/MutE/EpiE-like"/>
</dbReference>
<dbReference type="AlphaFoldDB" id="A0A1J0GD25"/>
<feature type="transmembrane region" description="Helical" evidence="1">
    <location>
        <begin position="142"/>
        <end position="166"/>
    </location>
</feature>
<evidence type="ECO:0000256" key="1">
    <source>
        <dbReference type="SAM" id="Phobius"/>
    </source>
</evidence>
<gene>
    <name evidence="2" type="ORF">A7L45_03480</name>
</gene>
<feature type="transmembrane region" description="Helical" evidence="1">
    <location>
        <begin position="97"/>
        <end position="122"/>
    </location>
</feature>
<protein>
    <submittedName>
        <fullName evidence="2">Lantibiotic ABC transporter permease</fullName>
    </submittedName>
</protein>
<reference evidence="3" key="1">
    <citation type="journal article" date="2016" name="Front. Microbiol.">
        <title>Complete Genome Sequence of Clostridium estertheticum DSM 8809, a Microbe Identified in Spoiled Vacuum Packed Beef.</title>
        <authorList>
            <person name="Yu Z."/>
            <person name="Gunn L."/>
            <person name="Brennan E."/>
            <person name="Reid R."/>
            <person name="Wall P.G."/>
            <person name="Gaora O.P."/>
            <person name="Hurley D."/>
            <person name="Bolton D."/>
            <person name="Fanning S."/>
        </authorList>
    </citation>
    <scope>NUCLEOTIDE SEQUENCE [LARGE SCALE GENOMIC DNA]</scope>
    <source>
        <strain evidence="3">DSM 8809</strain>
    </source>
</reference>
<sequence>MKKYLISETLKTKRTMLRKLIIFIPILSVVLASIFGFLGGDINSADITSINHWSLLWLPALIVLLTGMFHKLEQNSTGYKTIFSFPINLRKSWISKIILLSLFTLVSSIFLGILILILNFTIIKASTNGILIMGQHLSIVPFYNYFIAIIISWLVSLWQIPLCLWLSKKINFFVLLFITCAANLELGAGKAVSSLWWMNPWTWPLRLQCPLLHLHPNCLPLESNSALLNSGVIPIGILLGVFLFLILTFLTGFSFKRSEVH</sequence>
<keyword evidence="1" id="KW-0472">Membrane</keyword>
<name>A0A1J0GD25_9CLOT</name>
<dbReference type="OrthoDB" id="9776525at2"/>
<feature type="transmembrane region" description="Helical" evidence="1">
    <location>
        <begin position="173"/>
        <end position="197"/>
    </location>
</feature>
<keyword evidence="1" id="KW-0812">Transmembrane</keyword>
<proteinExistence type="predicted"/>
<evidence type="ECO:0000313" key="3">
    <source>
        <dbReference type="Proteomes" id="UP000182569"/>
    </source>
</evidence>
<feature type="transmembrane region" description="Helical" evidence="1">
    <location>
        <begin position="50"/>
        <end position="70"/>
    </location>
</feature>
<keyword evidence="3" id="KW-1185">Reference proteome</keyword>
<dbReference type="NCBIfam" id="TIGR03732">
    <property type="entry name" value="lanti_perm_MutE"/>
    <property type="match status" value="1"/>
</dbReference>
<dbReference type="Pfam" id="PF12730">
    <property type="entry name" value="ABC2_membrane_4"/>
    <property type="match status" value="1"/>
</dbReference>
<dbReference type="Proteomes" id="UP000182569">
    <property type="component" value="Chromosome"/>
</dbReference>
<accession>A0A1J0GD25</accession>
<dbReference type="CDD" id="cd21807">
    <property type="entry name" value="ABC-2_lan_permease_MutE_EpiE-like"/>
    <property type="match status" value="1"/>
</dbReference>
<feature type="transmembrane region" description="Helical" evidence="1">
    <location>
        <begin position="232"/>
        <end position="255"/>
    </location>
</feature>
<keyword evidence="1" id="KW-1133">Transmembrane helix</keyword>